<dbReference type="EMBL" id="JBFBVU010000004">
    <property type="protein sequence ID" value="MEV8466141.1"/>
    <property type="molecule type" value="Genomic_DNA"/>
</dbReference>
<keyword evidence="3" id="KW-1185">Reference proteome</keyword>
<feature type="region of interest" description="Disordered" evidence="1">
    <location>
        <begin position="242"/>
        <end position="261"/>
    </location>
</feature>
<gene>
    <name evidence="2" type="ORF">AB0T83_04985</name>
</gene>
<evidence type="ECO:0000313" key="2">
    <source>
        <dbReference type="EMBL" id="MEV8466141.1"/>
    </source>
</evidence>
<dbReference type="Pfam" id="PF07277">
    <property type="entry name" value="SapC"/>
    <property type="match status" value="1"/>
</dbReference>
<organism evidence="2 3">
    <name type="scientific">Meridianimarinicoccus marinus</name>
    <dbReference type="NCBI Taxonomy" id="3231483"/>
    <lineage>
        <taxon>Bacteria</taxon>
        <taxon>Pseudomonadati</taxon>
        <taxon>Pseudomonadota</taxon>
        <taxon>Alphaproteobacteria</taxon>
        <taxon>Rhodobacterales</taxon>
        <taxon>Paracoccaceae</taxon>
        <taxon>Meridianimarinicoccus</taxon>
    </lineage>
</organism>
<protein>
    <submittedName>
        <fullName evidence="2">SapC family protein</fullName>
    </submittedName>
</protein>
<accession>A0ABV3L3L4</accession>
<comment type="caution">
    <text evidence="2">The sequence shown here is derived from an EMBL/GenBank/DDBJ whole genome shotgun (WGS) entry which is preliminary data.</text>
</comment>
<sequence>MATQLLIYERATPITVSRHKDHSVKTGEDYSFAAKINAVPLMATEFSTAAQEFAVVFAGTEGRVMPTAVCGARAEENLYVSDDGKWQAPYLPAFIRQYPFVFASSNDGETLTLCLDEEFTGVNTDGRGERLFDSDGERTTYLKGMVEFSRSYQQHFRRTEQFCARLLEYDLLEPMQAQFRGPAGDIVQLTGFQAVNRDRLKALEADVLKGLCAADELELIYIHLQSMRNFERLVARLDGAVPEGQARAESETPVLEDAEVE</sequence>
<name>A0ABV3L3L4_9RHOB</name>
<reference evidence="2 3" key="1">
    <citation type="submission" date="2024-07" db="EMBL/GenBank/DDBJ databases">
        <authorList>
            <person name="Kang M."/>
        </authorList>
    </citation>
    <scope>NUCLEOTIDE SEQUENCE [LARGE SCALE GENOMIC DNA]</scope>
    <source>
        <strain evidence="2 3">DFM31</strain>
    </source>
</reference>
<evidence type="ECO:0000256" key="1">
    <source>
        <dbReference type="SAM" id="MobiDB-lite"/>
    </source>
</evidence>
<dbReference type="Proteomes" id="UP001553161">
    <property type="component" value="Unassembled WGS sequence"/>
</dbReference>
<proteinExistence type="predicted"/>
<evidence type="ECO:0000313" key="3">
    <source>
        <dbReference type="Proteomes" id="UP001553161"/>
    </source>
</evidence>
<dbReference type="RefSeq" id="WP_366191951.1">
    <property type="nucleotide sequence ID" value="NZ_JBFBVU010000004.1"/>
</dbReference>
<dbReference type="InterPro" id="IPR010836">
    <property type="entry name" value="SapC"/>
</dbReference>